<keyword evidence="1" id="KW-1133">Transmembrane helix</keyword>
<evidence type="ECO:0000313" key="2">
    <source>
        <dbReference type="EMBL" id="QHT02903.1"/>
    </source>
</evidence>
<proteinExistence type="predicted"/>
<keyword evidence="1" id="KW-0472">Membrane</keyword>
<feature type="transmembrane region" description="Helical" evidence="1">
    <location>
        <begin position="68"/>
        <end position="87"/>
    </location>
</feature>
<feature type="transmembrane region" description="Helical" evidence="1">
    <location>
        <begin position="5"/>
        <end position="23"/>
    </location>
</feature>
<organism evidence="2">
    <name type="scientific">viral metagenome</name>
    <dbReference type="NCBI Taxonomy" id="1070528"/>
    <lineage>
        <taxon>unclassified sequences</taxon>
        <taxon>metagenomes</taxon>
        <taxon>organismal metagenomes</taxon>
    </lineage>
</organism>
<name>A0A6C0CF16_9ZZZZ</name>
<protein>
    <submittedName>
        <fullName evidence="2">Uncharacterized protein</fullName>
    </submittedName>
</protein>
<evidence type="ECO:0000256" key="1">
    <source>
        <dbReference type="SAM" id="Phobius"/>
    </source>
</evidence>
<keyword evidence="1" id="KW-0812">Transmembrane</keyword>
<reference evidence="2" key="1">
    <citation type="journal article" date="2020" name="Nature">
        <title>Giant virus diversity and host interactions through global metagenomics.</title>
        <authorList>
            <person name="Schulz F."/>
            <person name="Roux S."/>
            <person name="Paez-Espino D."/>
            <person name="Jungbluth S."/>
            <person name="Walsh D.A."/>
            <person name="Denef V.J."/>
            <person name="McMahon K.D."/>
            <person name="Konstantinidis K.T."/>
            <person name="Eloe-Fadrosh E.A."/>
            <person name="Kyrpides N.C."/>
            <person name="Woyke T."/>
        </authorList>
    </citation>
    <scope>NUCLEOTIDE SEQUENCE</scope>
    <source>
        <strain evidence="2">GVMAG-M-3300020727-4</strain>
    </source>
</reference>
<dbReference type="AlphaFoldDB" id="A0A6C0CF16"/>
<accession>A0A6C0CF16</accession>
<dbReference type="EMBL" id="MN739403">
    <property type="protein sequence ID" value="QHT02903.1"/>
    <property type="molecule type" value="Genomic_DNA"/>
</dbReference>
<sequence>MRTVYLINLFIMCCYSFVVPPTPHNSNKLSKSSFTSRLKRISSTLAITTNYCKKDDNENETDKLFNRLIVNIIYNYVLYYYIYYYLYEHYQIK</sequence>